<dbReference type="Proteomes" id="UP000053815">
    <property type="component" value="Unassembled WGS sequence"/>
</dbReference>
<proteinExistence type="predicted"/>
<reference evidence="1" key="1">
    <citation type="submission" date="2014-09" db="EMBL/GenBank/DDBJ databases">
        <title>Draft genome sequence of an oleaginous Mucoromycotina fungus Mucor ambiguus NBRC6742.</title>
        <authorList>
            <person name="Takeda I."/>
            <person name="Yamane N."/>
            <person name="Morita T."/>
            <person name="Tamano K."/>
            <person name="Machida M."/>
            <person name="Baker S."/>
            <person name="Koike H."/>
        </authorList>
    </citation>
    <scope>NUCLEOTIDE SEQUENCE</scope>
    <source>
        <strain evidence="1">NBRC 6742</strain>
    </source>
</reference>
<gene>
    <name evidence="1" type="ORF">MAM1_0007d00873</name>
</gene>
<accession>A0A0C9LQE7</accession>
<dbReference type="AlphaFoldDB" id="A0A0C9LQE7"/>
<organism evidence="1">
    <name type="scientific">Mucor ambiguus</name>
    <dbReference type="NCBI Taxonomy" id="91626"/>
    <lineage>
        <taxon>Eukaryota</taxon>
        <taxon>Fungi</taxon>
        <taxon>Fungi incertae sedis</taxon>
        <taxon>Mucoromycota</taxon>
        <taxon>Mucoromycotina</taxon>
        <taxon>Mucoromycetes</taxon>
        <taxon>Mucorales</taxon>
        <taxon>Mucorineae</taxon>
        <taxon>Mucoraceae</taxon>
        <taxon>Mucor</taxon>
    </lineage>
</organism>
<protein>
    <submittedName>
        <fullName evidence="1">Uncharacterized protein</fullName>
    </submittedName>
</protein>
<keyword evidence="2" id="KW-1185">Reference proteome</keyword>
<sequence>MTLNIAADVFFEDENETDAVDSRVDGNGTANAVKAEVINGHAKQEAIDQIMLPYLQLKNTTKFGYIF</sequence>
<evidence type="ECO:0000313" key="2">
    <source>
        <dbReference type="Proteomes" id="UP000053815"/>
    </source>
</evidence>
<evidence type="ECO:0000313" key="1">
    <source>
        <dbReference type="EMBL" id="GAN01440.1"/>
    </source>
</evidence>
<dbReference type="EMBL" id="DF836296">
    <property type="protein sequence ID" value="GAN01440.1"/>
    <property type="molecule type" value="Genomic_DNA"/>
</dbReference>
<name>A0A0C9LQE7_9FUNG</name>